<keyword evidence="2" id="KW-1185">Reference proteome</keyword>
<gene>
    <name evidence="1" type="ORF">EZ444_02480</name>
</gene>
<evidence type="ECO:0000313" key="1">
    <source>
        <dbReference type="EMBL" id="TCC99561.1"/>
    </source>
</evidence>
<protein>
    <submittedName>
        <fullName evidence="1">Uncharacterized protein</fullName>
    </submittedName>
</protein>
<name>A0A4R0NGB3_9SPHI</name>
<sequence length="119" mass="13938">MNSDKTIHFLKPESCNVMDEQQSPYYITLEQTSNAPKDIFMCEYQCDEEVIRNDEHNICFYGGAESYHGLFVSKVFADTEAQALKRAIKIRNEAIAKGEWGQAWERHKLQQSRFNKKRI</sequence>
<dbReference type="EMBL" id="SJSM01000001">
    <property type="protein sequence ID" value="TCC99561.1"/>
    <property type="molecule type" value="Genomic_DNA"/>
</dbReference>
<dbReference type="OrthoDB" id="772397at2"/>
<accession>A0A4R0NGB3</accession>
<organism evidence="1 2">
    <name type="scientific">Pedobacter hiemivivus</name>
    <dbReference type="NCBI Taxonomy" id="2530454"/>
    <lineage>
        <taxon>Bacteria</taxon>
        <taxon>Pseudomonadati</taxon>
        <taxon>Bacteroidota</taxon>
        <taxon>Sphingobacteriia</taxon>
        <taxon>Sphingobacteriales</taxon>
        <taxon>Sphingobacteriaceae</taxon>
        <taxon>Pedobacter</taxon>
    </lineage>
</organism>
<reference evidence="1 2" key="1">
    <citation type="submission" date="2019-02" db="EMBL/GenBank/DDBJ databases">
        <title>Pedobacter sp. RP-3-8 sp. nov., isolated from Arctic soil.</title>
        <authorList>
            <person name="Dahal R.H."/>
        </authorList>
    </citation>
    <scope>NUCLEOTIDE SEQUENCE [LARGE SCALE GENOMIC DNA]</scope>
    <source>
        <strain evidence="1 2">RP-3-8</strain>
    </source>
</reference>
<dbReference type="RefSeq" id="WP_131606887.1">
    <property type="nucleotide sequence ID" value="NZ_SJSM01000001.1"/>
</dbReference>
<dbReference type="Proteomes" id="UP000291117">
    <property type="component" value="Unassembled WGS sequence"/>
</dbReference>
<evidence type="ECO:0000313" key="2">
    <source>
        <dbReference type="Proteomes" id="UP000291117"/>
    </source>
</evidence>
<comment type="caution">
    <text evidence="1">The sequence shown here is derived from an EMBL/GenBank/DDBJ whole genome shotgun (WGS) entry which is preliminary data.</text>
</comment>
<proteinExistence type="predicted"/>
<dbReference type="AlphaFoldDB" id="A0A4R0NGB3"/>